<sequence length="127" mass="13546">MTVTSMLRQRAGPILLATGIGGTLWWQTAGGKNQPRSRAMGDPKKTMPISETLQSLSGQGGASARKDKHIENDPKNTKIFSATPDKTSWASGHTMGHDANAMPEITTGIPVKKTIITTTKKVSSKDT</sequence>
<dbReference type="AlphaFoldDB" id="A0AAE0KHP3"/>
<dbReference type="Proteomes" id="UP001287356">
    <property type="component" value="Unassembled WGS sequence"/>
</dbReference>
<organism evidence="2 3">
    <name type="scientific">Lasiosphaeria ovina</name>
    <dbReference type="NCBI Taxonomy" id="92902"/>
    <lineage>
        <taxon>Eukaryota</taxon>
        <taxon>Fungi</taxon>
        <taxon>Dikarya</taxon>
        <taxon>Ascomycota</taxon>
        <taxon>Pezizomycotina</taxon>
        <taxon>Sordariomycetes</taxon>
        <taxon>Sordariomycetidae</taxon>
        <taxon>Sordariales</taxon>
        <taxon>Lasiosphaeriaceae</taxon>
        <taxon>Lasiosphaeria</taxon>
    </lineage>
</organism>
<protein>
    <submittedName>
        <fullName evidence="2">Uncharacterized protein</fullName>
    </submittedName>
</protein>
<evidence type="ECO:0000256" key="1">
    <source>
        <dbReference type="SAM" id="MobiDB-lite"/>
    </source>
</evidence>
<feature type="compositionally biased region" description="Basic and acidic residues" evidence="1">
    <location>
        <begin position="64"/>
        <end position="76"/>
    </location>
</feature>
<evidence type="ECO:0000313" key="3">
    <source>
        <dbReference type="Proteomes" id="UP001287356"/>
    </source>
</evidence>
<reference evidence="2" key="2">
    <citation type="submission" date="2023-06" db="EMBL/GenBank/DDBJ databases">
        <authorList>
            <consortium name="Lawrence Berkeley National Laboratory"/>
            <person name="Haridas S."/>
            <person name="Hensen N."/>
            <person name="Bonometti L."/>
            <person name="Westerberg I."/>
            <person name="Brannstrom I.O."/>
            <person name="Guillou S."/>
            <person name="Cros-Aarteil S."/>
            <person name="Calhoun S."/>
            <person name="Kuo A."/>
            <person name="Mondo S."/>
            <person name="Pangilinan J."/>
            <person name="Riley R."/>
            <person name="Labutti K."/>
            <person name="Andreopoulos B."/>
            <person name="Lipzen A."/>
            <person name="Chen C."/>
            <person name="Yanf M."/>
            <person name="Daum C."/>
            <person name="Ng V."/>
            <person name="Clum A."/>
            <person name="Steindorff A."/>
            <person name="Ohm R."/>
            <person name="Martin F."/>
            <person name="Silar P."/>
            <person name="Natvig D."/>
            <person name="Lalanne C."/>
            <person name="Gautier V."/>
            <person name="Ament-Velasquez S.L."/>
            <person name="Kruys A."/>
            <person name="Hutchinson M.I."/>
            <person name="Powell A.J."/>
            <person name="Barry K."/>
            <person name="Miller A.N."/>
            <person name="Grigoriev I.V."/>
            <person name="Debuchy R."/>
            <person name="Gladieux P."/>
            <person name="Thoren M.H."/>
            <person name="Johannesson H."/>
        </authorList>
    </citation>
    <scope>NUCLEOTIDE SEQUENCE</scope>
    <source>
        <strain evidence="2">CBS 958.72</strain>
    </source>
</reference>
<name>A0AAE0KHP3_9PEZI</name>
<dbReference type="EMBL" id="JAULSN010000003">
    <property type="protein sequence ID" value="KAK3376357.1"/>
    <property type="molecule type" value="Genomic_DNA"/>
</dbReference>
<proteinExistence type="predicted"/>
<comment type="caution">
    <text evidence="2">The sequence shown here is derived from an EMBL/GenBank/DDBJ whole genome shotgun (WGS) entry which is preliminary data.</text>
</comment>
<gene>
    <name evidence="2" type="ORF">B0T24DRAFT_718723</name>
</gene>
<accession>A0AAE0KHP3</accession>
<feature type="compositionally biased region" description="Polar residues" evidence="1">
    <location>
        <begin position="78"/>
        <end position="91"/>
    </location>
</feature>
<feature type="region of interest" description="Disordered" evidence="1">
    <location>
        <begin position="27"/>
        <end position="106"/>
    </location>
</feature>
<keyword evidence="3" id="KW-1185">Reference proteome</keyword>
<reference evidence="2" key="1">
    <citation type="journal article" date="2023" name="Mol. Phylogenet. Evol.">
        <title>Genome-scale phylogeny and comparative genomics of the fungal order Sordariales.</title>
        <authorList>
            <person name="Hensen N."/>
            <person name="Bonometti L."/>
            <person name="Westerberg I."/>
            <person name="Brannstrom I.O."/>
            <person name="Guillou S."/>
            <person name="Cros-Aarteil S."/>
            <person name="Calhoun S."/>
            <person name="Haridas S."/>
            <person name="Kuo A."/>
            <person name="Mondo S."/>
            <person name="Pangilinan J."/>
            <person name="Riley R."/>
            <person name="LaButti K."/>
            <person name="Andreopoulos B."/>
            <person name="Lipzen A."/>
            <person name="Chen C."/>
            <person name="Yan M."/>
            <person name="Daum C."/>
            <person name="Ng V."/>
            <person name="Clum A."/>
            <person name="Steindorff A."/>
            <person name="Ohm R.A."/>
            <person name="Martin F."/>
            <person name="Silar P."/>
            <person name="Natvig D.O."/>
            <person name="Lalanne C."/>
            <person name="Gautier V."/>
            <person name="Ament-Velasquez S.L."/>
            <person name="Kruys A."/>
            <person name="Hutchinson M.I."/>
            <person name="Powell A.J."/>
            <person name="Barry K."/>
            <person name="Miller A.N."/>
            <person name="Grigoriev I.V."/>
            <person name="Debuchy R."/>
            <person name="Gladieux P."/>
            <person name="Hiltunen Thoren M."/>
            <person name="Johannesson H."/>
        </authorList>
    </citation>
    <scope>NUCLEOTIDE SEQUENCE</scope>
    <source>
        <strain evidence="2">CBS 958.72</strain>
    </source>
</reference>
<evidence type="ECO:0000313" key="2">
    <source>
        <dbReference type="EMBL" id="KAK3376357.1"/>
    </source>
</evidence>